<gene>
    <name evidence="11" type="primary">argS</name>
    <name evidence="15" type="ORF">ARMA_1091</name>
    <name evidence="16" type="ORF">SE16_10950</name>
</gene>
<dbReference type="GO" id="GO:0005737">
    <property type="term" value="C:cytoplasm"/>
    <property type="evidence" value="ECO:0007669"/>
    <property type="project" value="UniProtKB-SubCell"/>
</dbReference>
<evidence type="ECO:0000313" key="17">
    <source>
        <dbReference type="Proteomes" id="UP000037784"/>
    </source>
</evidence>
<name>A0A0M9UC80_9CHLR</name>
<comment type="catalytic activity">
    <reaction evidence="10 11">
        <text>tRNA(Arg) + L-arginine + ATP = L-arginyl-tRNA(Arg) + AMP + diphosphate</text>
        <dbReference type="Rhea" id="RHEA:20301"/>
        <dbReference type="Rhea" id="RHEA-COMP:9658"/>
        <dbReference type="Rhea" id="RHEA-COMP:9673"/>
        <dbReference type="ChEBI" id="CHEBI:30616"/>
        <dbReference type="ChEBI" id="CHEBI:32682"/>
        <dbReference type="ChEBI" id="CHEBI:33019"/>
        <dbReference type="ChEBI" id="CHEBI:78442"/>
        <dbReference type="ChEBI" id="CHEBI:78513"/>
        <dbReference type="ChEBI" id="CHEBI:456215"/>
        <dbReference type="EC" id="6.1.1.19"/>
    </reaction>
</comment>
<dbReference type="NCBIfam" id="TIGR00456">
    <property type="entry name" value="argS"/>
    <property type="match status" value="1"/>
</dbReference>
<dbReference type="STRING" id="872965.SE16_10950"/>
<dbReference type="Proteomes" id="UP000050502">
    <property type="component" value="Unassembled WGS sequence"/>
</dbReference>
<keyword evidence="9 11" id="KW-0030">Aminoacyl-tRNA synthetase</keyword>
<dbReference type="EMBL" id="BBZA01000073">
    <property type="protein sequence ID" value="GAP62668.1"/>
    <property type="molecule type" value="Genomic_DNA"/>
</dbReference>
<evidence type="ECO:0000259" key="14">
    <source>
        <dbReference type="SMART" id="SM01016"/>
    </source>
</evidence>
<evidence type="ECO:0000256" key="2">
    <source>
        <dbReference type="ARBA" id="ARBA00005594"/>
    </source>
</evidence>
<dbReference type="InterPro" id="IPR035684">
    <property type="entry name" value="ArgRS_core"/>
</dbReference>
<evidence type="ECO:0000256" key="10">
    <source>
        <dbReference type="ARBA" id="ARBA00049339"/>
    </source>
</evidence>
<dbReference type="FunCoup" id="A0A0M9UC80">
    <property type="interactions" value="439"/>
</dbReference>
<evidence type="ECO:0000313" key="18">
    <source>
        <dbReference type="Proteomes" id="UP000050502"/>
    </source>
</evidence>
<dbReference type="GO" id="GO:0005524">
    <property type="term" value="F:ATP binding"/>
    <property type="evidence" value="ECO:0007669"/>
    <property type="project" value="UniProtKB-UniRule"/>
</dbReference>
<dbReference type="PRINTS" id="PR01038">
    <property type="entry name" value="TRNASYNTHARG"/>
</dbReference>
<comment type="similarity">
    <text evidence="2 11 12">Belongs to the class-I aminoacyl-tRNA synthetase family.</text>
</comment>
<proteinExistence type="inferred from homology"/>
<dbReference type="FunFam" id="3.40.50.620:FF:000062">
    <property type="entry name" value="Arginine--tRNA ligase"/>
    <property type="match status" value="1"/>
</dbReference>
<dbReference type="SUPFAM" id="SSF52374">
    <property type="entry name" value="Nucleotidylyl transferase"/>
    <property type="match status" value="1"/>
</dbReference>
<comment type="caution">
    <text evidence="15">The sequence shown here is derived from an EMBL/GenBank/DDBJ whole genome shotgun (WGS) entry which is preliminary data.</text>
</comment>
<dbReference type="InterPro" id="IPR001278">
    <property type="entry name" value="Arg-tRNA-ligase"/>
</dbReference>
<dbReference type="PANTHER" id="PTHR11956:SF5">
    <property type="entry name" value="ARGININE--TRNA LIGASE, CYTOPLASMIC"/>
    <property type="match status" value="1"/>
</dbReference>
<dbReference type="InterPro" id="IPR009080">
    <property type="entry name" value="tRNAsynth_Ia_anticodon-bd"/>
</dbReference>
<feature type="domain" description="Arginyl tRNA synthetase N-terminal" evidence="14">
    <location>
        <begin position="6"/>
        <end position="97"/>
    </location>
</feature>
<evidence type="ECO:0000256" key="4">
    <source>
        <dbReference type="ARBA" id="ARBA00022490"/>
    </source>
</evidence>
<dbReference type="Gene3D" id="3.40.50.620">
    <property type="entry name" value="HUPs"/>
    <property type="match status" value="1"/>
</dbReference>
<evidence type="ECO:0000256" key="3">
    <source>
        <dbReference type="ARBA" id="ARBA00011245"/>
    </source>
</evidence>
<reference evidence="16 18" key="2">
    <citation type="submission" date="2015-07" db="EMBL/GenBank/DDBJ databases">
        <title>Whole genome sequence of Ardenticatena maritima DSM 23922.</title>
        <authorList>
            <person name="Hemp J."/>
            <person name="Ward L.M."/>
            <person name="Pace L.A."/>
            <person name="Fischer W.W."/>
        </authorList>
    </citation>
    <scope>NUCLEOTIDE SEQUENCE [LARGE SCALE GENOMIC DNA]</scope>
    <source>
        <strain evidence="16 18">110S</strain>
    </source>
</reference>
<evidence type="ECO:0000259" key="13">
    <source>
        <dbReference type="SMART" id="SM00836"/>
    </source>
</evidence>
<dbReference type="SUPFAM" id="SSF47323">
    <property type="entry name" value="Anticodon-binding domain of a subclass of class I aminoacyl-tRNA synthetases"/>
    <property type="match status" value="1"/>
</dbReference>
<dbReference type="EC" id="6.1.1.19" evidence="11"/>
<sequence length="557" mass="62442">MRLIHLQLQDILADALQAAMQSGALPEVAPEALPEIIVERPKRAEHGDFASPMALPLARPMRRAPRQIAEVIVAHLPDNELIASVELAGPGYINIRLNPGWLTKQVDRILQEGEAFADLDIGAGKTAQVEFVSANPTGPLTVGHGRGAVLGDTLASILQAVGWNVTREYYYNDAGRQMRVLGDSVRLRLLQLLGQEVEFPEDYYQGEYIIDIARDILNEYGSEAAEKDWQFFKHIAQDVIFADIRQTLERLNIHHDVYTNEATFYETGAIWDVLERLREKGYVYDKDGAVWFKATEFGADKDRVLVRSTGEPTYRLPDIAYHVNKLERGFDLIVDVLGADHIAEMPDVINAVYALGYTDAPQRIQPIFHQFVTLVRGGQAVKMSTRRANFVTLDELIDEVGPDAVRYFMISRSPNAQMEFDLELATQQSDENPVYYIQYAHARTAGILERQAPERGISFDPNADVSVLTHPSELALIREMLRLSDVLAHCAAELAPHHLTFYARELASTFNQFYRDCPVLTAEDEALVKARLKLVKAAQIALARTLHLLGMQAPSEM</sequence>
<evidence type="ECO:0000256" key="12">
    <source>
        <dbReference type="RuleBase" id="RU363038"/>
    </source>
</evidence>
<dbReference type="Pfam" id="PF00750">
    <property type="entry name" value="tRNA-synt_1d"/>
    <property type="match status" value="1"/>
</dbReference>
<evidence type="ECO:0000256" key="6">
    <source>
        <dbReference type="ARBA" id="ARBA00022741"/>
    </source>
</evidence>
<keyword evidence="7 11" id="KW-0067">ATP-binding</keyword>
<keyword evidence="5 11" id="KW-0436">Ligase</keyword>
<dbReference type="OrthoDB" id="9805987at2"/>
<dbReference type="PATRIC" id="fig|872965.6.peg.2650"/>
<reference evidence="17" key="3">
    <citation type="submission" date="2015-08" db="EMBL/GenBank/DDBJ databases">
        <title>Draft Genome Sequence of a Heterotrophic Facultative Anaerobic Bacterium Ardenticatena maritima Strain 110S.</title>
        <authorList>
            <person name="Kawaichi S."/>
            <person name="Yoshida T."/>
            <person name="Sako Y."/>
            <person name="Nakamura R."/>
        </authorList>
    </citation>
    <scope>NUCLEOTIDE SEQUENCE [LARGE SCALE GENOMIC DNA]</scope>
    <source>
        <strain evidence="17">110S</strain>
    </source>
</reference>
<evidence type="ECO:0000256" key="1">
    <source>
        <dbReference type="ARBA" id="ARBA00004496"/>
    </source>
</evidence>
<dbReference type="PANTHER" id="PTHR11956">
    <property type="entry name" value="ARGINYL-TRNA SYNTHETASE"/>
    <property type="match status" value="1"/>
</dbReference>
<dbReference type="Proteomes" id="UP000037784">
    <property type="component" value="Unassembled WGS sequence"/>
</dbReference>
<dbReference type="SMART" id="SM01016">
    <property type="entry name" value="Arg_tRNA_synt_N"/>
    <property type="match status" value="1"/>
</dbReference>
<comment type="subcellular location">
    <subcellularLocation>
        <location evidence="1 11">Cytoplasm</location>
    </subcellularLocation>
</comment>
<keyword evidence="8 11" id="KW-0648">Protein biosynthesis</keyword>
<dbReference type="Gene3D" id="1.10.730.10">
    <property type="entry name" value="Isoleucyl-tRNA Synthetase, Domain 1"/>
    <property type="match status" value="1"/>
</dbReference>
<evidence type="ECO:0000313" key="15">
    <source>
        <dbReference type="EMBL" id="GAP62668.1"/>
    </source>
</evidence>
<evidence type="ECO:0000256" key="11">
    <source>
        <dbReference type="HAMAP-Rule" id="MF_00123"/>
    </source>
</evidence>
<keyword evidence="4 11" id="KW-0963">Cytoplasm</keyword>
<dbReference type="FunFam" id="1.10.730.10:FF:000008">
    <property type="entry name" value="Arginine--tRNA ligase"/>
    <property type="match status" value="1"/>
</dbReference>
<dbReference type="Pfam" id="PF03485">
    <property type="entry name" value="Arg_tRNA_synt_N"/>
    <property type="match status" value="1"/>
</dbReference>
<dbReference type="HAMAP" id="MF_00123">
    <property type="entry name" value="Arg_tRNA_synth"/>
    <property type="match status" value="1"/>
</dbReference>
<organism evidence="15 17">
    <name type="scientific">Ardenticatena maritima</name>
    <dbReference type="NCBI Taxonomy" id="872965"/>
    <lineage>
        <taxon>Bacteria</taxon>
        <taxon>Bacillati</taxon>
        <taxon>Chloroflexota</taxon>
        <taxon>Ardenticatenia</taxon>
        <taxon>Ardenticatenales</taxon>
        <taxon>Ardenticatenaceae</taxon>
        <taxon>Ardenticatena</taxon>
    </lineage>
</organism>
<dbReference type="InterPro" id="IPR008909">
    <property type="entry name" value="DALR_anticod-bd"/>
</dbReference>
<evidence type="ECO:0000256" key="8">
    <source>
        <dbReference type="ARBA" id="ARBA00022917"/>
    </source>
</evidence>
<dbReference type="InterPro" id="IPR014729">
    <property type="entry name" value="Rossmann-like_a/b/a_fold"/>
</dbReference>
<dbReference type="RefSeq" id="WP_054492571.1">
    <property type="nucleotide sequence ID" value="NZ_BBZA01000073.1"/>
</dbReference>
<dbReference type="Gene3D" id="3.30.1360.70">
    <property type="entry name" value="Arginyl tRNA synthetase N-terminal domain"/>
    <property type="match status" value="1"/>
</dbReference>
<dbReference type="GO" id="GO:0006420">
    <property type="term" value="P:arginyl-tRNA aminoacylation"/>
    <property type="evidence" value="ECO:0007669"/>
    <property type="project" value="UniProtKB-UniRule"/>
</dbReference>
<dbReference type="GO" id="GO:0004814">
    <property type="term" value="F:arginine-tRNA ligase activity"/>
    <property type="evidence" value="ECO:0007669"/>
    <property type="project" value="UniProtKB-UniRule"/>
</dbReference>
<protein>
    <recommendedName>
        <fullName evidence="11">Arginine--tRNA ligase</fullName>
        <ecNumber evidence="11">6.1.1.19</ecNumber>
    </recommendedName>
    <alternativeName>
        <fullName evidence="11">Arginyl-tRNA synthetase</fullName>
        <shortName evidence="11">ArgRS</shortName>
    </alternativeName>
</protein>
<keyword evidence="6 11" id="KW-0547">Nucleotide-binding</keyword>
<dbReference type="AlphaFoldDB" id="A0A0M9UC80"/>
<dbReference type="SMART" id="SM00836">
    <property type="entry name" value="DALR_1"/>
    <property type="match status" value="1"/>
</dbReference>
<evidence type="ECO:0000256" key="9">
    <source>
        <dbReference type="ARBA" id="ARBA00023146"/>
    </source>
</evidence>
<dbReference type="PROSITE" id="PS00178">
    <property type="entry name" value="AA_TRNA_LIGASE_I"/>
    <property type="match status" value="1"/>
</dbReference>
<dbReference type="InterPro" id="IPR036695">
    <property type="entry name" value="Arg-tRNA-synth_N_sf"/>
</dbReference>
<dbReference type="EMBL" id="LGKN01000006">
    <property type="protein sequence ID" value="KPL87074.1"/>
    <property type="molecule type" value="Genomic_DNA"/>
</dbReference>
<dbReference type="InterPro" id="IPR001412">
    <property type="entry name" value="aa-tRNA-synth_I_CS"/>
</dbReference>
<dbReference type="InParanoid" id="A0A0M9UC80"/>
<dbReference type="Pfam" id="PF05746">
    <property type="entry name" value="DALR_1"/>
    <property type="match status" value="1"/>
</dbReference>
<dbReference type="InterPro" id="IPR005148">
    <property type="entry name" value="Arg-tRNA-synth_N"/>
</dbReference>
<accession>A0A0M9UC80</accession>
<feature type="domain" description="DALR anticodon binding" evidence="13">
    <location>
        <begin position="437"/>
        <end position="557"/>
    </location>
</feature>
<keyword evidence="17" id="KW-1185">Reference proteome</keyword>
<evidence type="ECO:0000313" key="16">
    <source>
        <dbReference type="EMBL" id="KPL87074.1"/>
    </source>
</evidence>
<dbReference type="FunFam" id="3.30.1360.70:FF:000003">
    <property type="entry name" value="Arginine--tRNA ligase"/>
    <property type="match status" value="1"/>
</dbReference>
<feature type="short sequence motif" description="'HIGH' region" evidence="11">
    <location>
        <begin position="134"/>
        <end position="144"/>
    </location>
</feature>
<reference evidence="15 17" key="1">
    <citation type="journal article" date="2015" name="Genome Announc.">
        <title>Draft Genome Sequence of a Heterotrophic Facultative Anaerobic Thermophilic Bacterium, Ardenticatena maritima Strain 110ST.</title>
        <authorList>
            <person name="Kawaichi S."/>
            <person name="Yoshida T."/>
            <person name="Sako Y."/>
            <person name="Nakamura R."/>
        </authorList>
    </citation>
    <scope>NUCLEOTIDE SEQUENCE [LARGE SCALE GENOMIC DNA]</scope>
    <source>
        <strain evidence="15 17">110S</strain>
    </source>
</reference>
<evidence type="ECO:0000256" key="7">
    <source>
        <dbReference type="ARBA" id="ARBA00022840"/>
    </source>
</evidence>
<comment type="subunit">
    <text evidence="3 11">Monomer.</text>
</comment>
<dbReference type="SUPFAM" id="SSF55190">
    <property type="entry name" value="Arginyl-tRNA synthetase (ArgRS), N-terminal 'additional' domain"/>
    <property type="match status" value="1"/>
</dbReference>
<dbReference type="CDD" id="cd00671">
    <property type="entry name" value="ArgRS_core"/>
    <property type="match status" value="1"/>
</dbReference>
<evidence type="ECO:0000256" key="5">
    <source>
        <dbReference type="ARBA" id="ARBA00022598"/>
    </source>
</evidence>